<feature type="domain" description="NADH:ubiquinone oxidoreductase intermediate-associated protein 30" evidence="2">
    <location>
        <begin position="4"/>
        <end position="159"/>
    </location>
</feature>
<dbReference type="AlphaFoldDB" id="A0AAJ1BG17"/>
<dbReference type="InterPro" id="IPR013857">
    <property type="entry name" value="NADH-UbQ_OxRdtase-assoc_prot30"/>
</dbReference>
<evidence type="ECO:0000259" key="2">
    <source>
        <dbReference type="Pfam" id="PF08547"/>
    </source>
</evidence>
<dbReference type="RefSeq" id="WP_240590408.1">
    <property type="nucleotide sequence ID" value="NZ_JAKUDL010000002.1"/>
</dbReference>
<name>A0AAJ1BG17_9GAMM</name>
<dbReference type="SUPFAM" id="SSF49785">
    <property type="entry name" value="Galactose-binding domain-like"/>
    <property type="match status" value="1"/>
</dbReference>
<organism evidence="3 4">
    <name type="scientific">Shewanella zhuhaiensis</name>
    <dbReference type="NCBI Taxonomy" id="2919576"/>
    <lineage>
        <taxon>Bacteria</taxon>
        <taxon>Pseudomonadati</taxon>
        <taxon>Pseudomonadota</taxon>
        <taxon>Gammaproteobacteria</taxon>
        <taxon>Alteromonadales</taxon>
        <taxon>Shewanellaceae</taxon>
        <taxon>Shewanella</taxon>
    </lineage>
</organism>
<dbReference type="PANTHER" id="PTHR13194:SF19">
    <property type="entry name" value="NAD(P)-BINDING ROSSMANN-FOLD SUPERFAMILY PROTEIN"/>
    <property type="match status" value="1"/>
</dbReference>
<dbReference type="InterPro" id="IPR039131">
    <property type="entry name" value="NDUFAF1"/>
</dbReference>
<evidence type="ECO:0000256" key="1">
    <source>
        <dbReference type="ARBA" id="ARBA00007884"/>
    </source>
</evidence>
<comment type="similarity">
    <text evidence="1">Belongs to the CIA30 family.</text>
</comment>
<comment type="caution">
    <text evidence="3">The sequence shown here is derived from an EMBL/GenBank/DDBJ whole genome shotgun (WGS) entry which is preliminary data.</text>
</comment>
<keyword evidence="4" id="KW-1185">Reference proteome</keyword>
<accession>A0AAJ1BG17</accession>
<dbReference type="InterPro" id="IPR008979">
    <property type="entry name" value="Galactose-bd-like_sf"/>
</dbReference>
<protein>
    <submittedName>
        <fullName evidence="3">CIA30 family protein</fullName>
    </submittedName>
</protein>
<evidence type="ECO:0000313" key="4">
    <source>
        <dbReference type="Proteomes" id="UP001297581"/>
    </source>
</evidence>
<dbReference type="PANTHER" id="PTHR13194">
    <property type="entry name" value="COMPLEX I INTERMEDIATE-ASSOCIATED PROTEIN 30"/>
    <property type="match status" value="1"/>
</dbReference>
<dbReference type="EMBL" id="JAKUDL010000002">
    <property type="protein sequence ID" value="MCH4293955.1"/>
    <property type="molecule type" value="Genomic_DNA"/>
</dbReference>
<sequence length="167" mass="18645">MRLVDFTALDSTRDWYSVTDSLMGGQSRAQLLTSPKGHGLFTGLVSLANGGGFASVYLDFEPKDVSAYLGVELEIEAPQRLFKVNLKDVACGDRHVYQAMLGEVHSEQRHWRRYRIPFNHFVAMRRGLTAMAPPLDRFQVCGFGLVAGDGVEGEFSLAIRSISFYKH</sequence>
<evidence type="ECO:0000313" key="3">
    <source>
        <dbReference type="EMBL" id="MCH4293955.1"/>
    </source>
</evidence>
<gene>
    <name evidence="3" type="ORF">MJ923_06525</name>
</gene>
<dbReference type="Proteomes" id="UP001297581">
    <property type="component" value="Unassembled WGS sequence"/>
</dbReference>
<reference evidence="3 4" key="1">
    <citation type="submission" date="2022-02" db="EMBL/GenBank/DDBJ databases">
        <title>The genome sequence of Shewanella sp. 3B26.</title>
        <authorList>
            <person name="Du J."/>
        </authorList>
    </citation>
    <scope>NUCLEOTIDE SEQUENCE [LARGE SCALE GENOMIC DNA]</scope>
    <source>
        <strain evidence="3 4">3B26</strain>
    </source>
</reference>
<proteinExistence type="inferred from homology"/>
<dbReference type="Pfam" id="PF08547">
    <property type="entry name" value="CIA30"/>
    <property type="match status" value="1"/>
</dbReference>